<dbReference type="EMBL" id="UZAM01007262">
    <property type="protein sequence ID" value="VDO97897.1"/>
    <property type="molecule type" value="Genomic_DNA"/>
</dbReference>
<dbReference type="SUPFAM" id="SSF48371">
    <property type="entry name" value="ARM repeat"/>
    <property type="match status" value="1"/>
</dbReference>
<organism evidence="7">
    <name type="scientific">Soboliphyme baturini</name>
    <dbReference type="NCBI Taxonomy" id="241478"/>
    <lineage>
        <taxon>Eukaryota</taxon>
        <taxon>Metazoa</taxon>
        <taxon>Ecdysozoa</taxon>
        <taxon>Nematoda</taxon>
        <taxon>Enoplea</taxon>
        <taxon>Dorylaimia</taxon>
        <taxon>Dioctophymatida</taxon>
        <taxon>Dioctophymatoidea</taxon>
        <taxon>Soboliphymatidae</taxon>
        <taxon>Soboliphyme</taxon>
    </lineage>
</organism>
<accession>A0A183IFX5</accession>
<feature type="region of interest" description="Disordered" evidence="1">
    <location>
        <begin position="735"/>
        <end position="815"/>
    </location>
</feature>
<dbReference type="InterPro" id="IPR050865">
    <property type="entry name" value="BEACH_Domain"/>
</dbReference>
<dbReference type="OrthoDB" id="26681at2759"/>
<dbReference type="GO" id="GO:0019901">
    <property type="term" value="F:protein kinase binding"/>
    <property type="evidence" value="ECO:0007669"/>
    <property type="project" value="TreeGrafter"/>
</dbReference>
<dbReference type="GO" id="GO:0016020">
    <property type="term" value="C:membrane"/>
    <property type="evidence" value="ECO:0007669"/>
    <property type="project" value="TreeGrafter"/>
</dbReference>
<sequence length="1246" mass="139741">MSHFLLTSASGLPMLKQLFDFILLNPGLWIRAYGQLQVRLFYYLSTDFAENAPIFNGVRKVTTIMQLLHALKFYYWILDPRDRSGILPKCSGLDRPSTDDILKIRSHILVLLYKLILKGEPSLQKDDELEAVFNYLVTVHEDDNVLDVLRMLIQLMWKTPAAMVPAFDRKKGVCVIFKMLASESEMVRLSALKLLGFFLCKCTTKRKQDVMSTYNLYTLLTDRLLLNVDSISVVTYNVLFEILVENMSLEILNGRHSEPEMSYRFENPLVLKVIANLISQSRPTREMFEVKKVFLSDLIHIIILQMSVWQVWLISLTTIYPTDDNETLIMNLVYQLFCILLHHAIKLEFGGWRVWIDTLAIIHSKASYERFRNSACLAKNTVSAEVDSLPVTQTNGSDGVGGCGGGPVPNGYCMEVALLVKDMVNQVANAEEAARKATFKPEEPKPIYRIPEFTWSQAHVRLLSDLLLAIETDIATWKSDGCRLVVDHVNSSENSVFVINTVHMISQSVDNLIMACGGLLPLLAAATSPNTREHVSGFCHGKNFQSDLGIVDSIQQGLPVTVAVRFLIRFANLADVIVFGTACSFADLEQEKNMPAGSILRQILRLVITVAVRNCLVSRYEDCYIRNTMSVKDCTVQKLIKDLSCDENDADHGAHKSLIQDPERVLQDIDINRLKATIYRDIEESRQAQFISLATIYFLSVLMVSRYRDILEPPNSPSPFYNSHSAGLRVEATATLAESSSGKRNGSTDSTRSGSTSSLARSSQADSNEQTSKVPDGGGDQCDESNEPSALEDISLNDTPRMVNGCGQESPDEGISSISVDQETIRNDATTLNSYGTDQLKLEAVDLMVPRERQEQLSSRLKSALDPIAPLFREVMSDFQAYFQKTLLGTHGQEIMNDAKVMACLRNVNGNVIELVMLLCSQEWQTSLQKHAGLAFIELVNEGRLLAHATRDHIVRVANEAEFILSRLRAEDVSRHAEFEVRSSNSVFFIAISYISFYFIFLCYFLKKVCASNAVSSKDEEATCDLLINAARRRDSIIARRTLEKILHILYSEHGAWSQDKRCCAFLLFVQCHPCVTIKQQVFWKLDIWEDDSRRRKRLVPNPVGSSHVEACITSSLPGSQSEDNMDKAIENLELFLAEKRLVLPSTLPSSAKDLITEAELNLFTDEKDAEADQTKVTCFTTSCKLIAPGLVLPGIFSITFNEMAFDCKEDDPEFLRQDPKAPFGLLTCVMDGLLAGDRARNADDE</sequence>
<dbReference type="GO" id="GO:0008104">
    <property type="term" value="P:intracellular protein localization"/>
    <property type="evidence" value="ECO:0007669"/>
    <property type="project" value="TreeGrafter"/>
</dbReference>
<evidence type="ECO:0000256" key="1">
    <source>
        <dbReference type="SAM" id="MobiDB-lite"/>
    </source>
</evidence>
<dbReference type="Pfam" id="PF15787">
    <property type="entry name" value="DUF4704"/>
    <property type="match status" value="1"/>
</dbReference>
<feature type="domain" description="DUF1088" evidence="3">
    <location>
        <begin position="942"/>
        <end position="986"/>
    </location>
</feature>
<evidence type="ECO:0000259" key="4">
    <source>
        <dbReference type="Pfam" id="PF15787"/>
    </source>
</evidence>
<gene>
    <name evidence="5" type="ORF">SBAD_LOCUS2519</name>
</gene>
<protein>
    <submittedName>
        <fullName evidence="7">Neurobeachin</fullName>
    </submittedName>
</protein>
<feature type="compositionally biased region" description="Low complexity" evidence="1">
    <location>
        <begin position="747"/>
        <end position="767"/>
    </location>
</feature>
<dbReference type="GO" id="GO:0005829">
    <property type="term" value="C:cytosol"/>
    <property type="evidence" value="ECO:0007669"/>
    <property type="project" value="TreeGrafter"/>
</dbReference>
<proteinExistence type="predicted"/>
<dbReference type="AlphaFoldDB" id="A0A183IFX5"/>
<dbReference type="WBParaSite" id="SBAD_0000264301-mRNA-1">
    <property type="protein sequence ID" value="SBAD_0000264301-mRNA-1"/>
    <property type="gene ID" value="SBAD_0000264301"/>
</dbReference>
<keyword evidence="2" id="KW-1133">Transmembrane helix</keyword>
<evidence type="ECO:0000313" key="7">
    <source>
        <dbReference type="WBParaSite" id="SBAD_0000264301-mRNA-1"/>
    </source>
</evidence>
<evidence type="ECO:0000313" key="5">
    <source>
        <dbReference type="EMBL" id="VDO97897.1"/>
    </source>
</evidence>
<dbReference type="InterPro" id="IPR031570">
    <property type="entry name" value="NBEA/BDCP_DUF4704"/>
</dbReference>
<dbReference type="PANTHER" id="PTHR13743:SF162">
    <property type="entry name" value="NEUROBEACHIN"/>
    <property type="match status" value="1"/>
</dbReference>
<dbReference type="Proteomes" id="UP000270296">
    <property type="component" value="Unassembled WGS sequence"/>
</dbReference>
<dbReference type="Pfam" id="PF06469">
    <property type="entry name" value="DUF1088"/>
    <property type="match status" value="2"/>
</dbReference>
<evidence type="ECO:0000256" key="2">
    <source>
        <dbReference type="SAM" id="Phobius"/>
    </source>
</evidence>
<name>A0A183IFX5_9BILA</name>
<feature type="domain" description="DUF4704" evidence="4">
    <location>
        <begin position="1"/>
        <end position="364"/>
    </location>
</feature>
<feature type="domain" description="DUF1088" evidence="3">
    <location>
        <begin position="1009"/>
        <end position="1133"/>
    </location>
</feature>
<reference evidence="5 6" key="2">
    <citation type="submission" date="2018-11" db="EMBL/GenBank/DDBJ databases">
        <authorList>
            <consortium name="Pathogen Informatics"/>
        </authorList>
    </citation>
    <scope>NUCLEOTIDE SEQUENCE [LARGE SCALE GENOMIC DNA]</scope>
</reference>
<dbReference type="InterPro" id="IPR010508">
    <property type="entry name" value="NBEA-like_DUF1088"/>
</dbReference>
<dbReference type="InterPro" id="IPR016024">
    <property type="entry name" value="ARM-type_fold"/>
</dbReference>
<evidence type="ECO:0000259" key="3">
    <source>
        <dbReference type="Pfam" id="PF06469"/>
    </source>
</evidence>
<keyword evidence="6" id="KW-1185">Reference proteome</keyword>
<reference evidence="7" key="1">
    <citation type="submission" date="2016-06" db="UniProtKB">
        <authorList>
            <consortium name="WormBaseParasite"/>
        </authorList>
    </citation>
    <scope>IDENTIFICATION</scope>
</reference>
<dbReference type="PANTHER" id="PTHR13743">
    <property type="entry name" value="BEIGE/BEACH-RELATED"/>
    <property type="match status" value="1"/>
</dbReference>
<feature type="compositionally biased region" description="Polar residues" evidence="1">
    <location>
        <begin position="736"/>
        <end position="745"/>
    </location>
</feature>
<evidence type="ECO:0000313" key="6">
    <source>
        <dbReference type="Proteomes" id="UP000270296"/>
    </source>
</evidence>
<keyword evidence="2" id="KW-0812">Transmembrane</keyword>
<feature type="transmembrane region" description="Helical" evidence="2">
    <location>
        <begin position="987"/>
        <end position="1006"/>
    </location>
</feature>
<keyword evidence="2" id="KW-0472">Membrane</keyword>